<dbReference type="AlphaFoldDB" id="A0A0V1PYP4"/>
<keyword evidence="3" id="KW-1185">Reference proteome</keyword>
<dbReference type="Pfam" id="PF15463">
    <property type="entry name" value="ECM11"/>
    <property type="match status" value="1"/>
</dbReference>
<protein>
    <recommendedName>
        <fullName evidence="1">Extracellular mutant protein 11 C-terminal domain-containing protein</fullName>
    </recommendedName>
</protein>
<sequence>MEIPTNNQLSQDLDDAKQLNHSFATSTPAHKQINHELTGVLVHDDQGENQMSPVKAAKRKNVLTKLLANPNGSSDCKNDTFDSTLTLEKPLSPIRTKQDKLHLSPLKHEVHQELEGFNADDELGALAATKFQHNHAPLSCGVEDETFDEALKNYAIENKLSLSMSFQEWVVKGLENAETQRRLIERLVLNRLVLLQRFQYLNDTINEYATSLGAARGDFDSKVKRIHVLTNEFLSDIA</sequence>
<comment type="caution">
    <text evidence="2">The sequence shown here is derived from an EMBL/GenBank/DDBJ whole genome shotgun (WGS) entry which is preliminary data.</text>
</comment>
<dbReference type="GeneID" id="26839927"/>
<evidence type="ECO:0000313" key="2">
    <source>
        <dbReference type="EMBL" id="KSA01353.1"/>
    </source>
</evidence>
<gene>
    <name evidence="2" type="ORF">AC631_02918</name>
</gene>
<reference evidence="2 3" key="1">
    <citation type="submission" date="2015-11" db="EMBL/GenBank/DDBJ databases">
        <title>The genome of Debaryomyces fabryi.</title>
        <authorList>
            <person name="Tafer H."/>
            <person name="Lopandic K."/>
        </authorList>
    </citation>
    <scope>NUCLEOTIDE SEQUENCE [LARGE SCALE GENOMIC DNA]</scope>
    <source>
        <strain evidence="2 3">CBS 789</strain>
    </source>
</reference>
<dbReference type="OrthoDB" id="4027137at2759"/>
<dbReference type="EMBL" id="LMYN01000056">
    <property type="protein sequence ID" value="KSA01353.1"/>
    <property type="molecule type" value="Genomic_DNA"/>
</dbReference>
<evidence type="ECO:0000313" key="3">
    <source>
        <dbReference type="Proteomes" id="UP000054251"/>
    </source>
</evidence>
<organism evidence="2 3">
    <name type="scientific">Debaryomyces fabryi</name>
    <dbReference type="NCBI Taxonomy" id="58627"/>
    <lineage>
        <taxon>Eukaryota</taxon>
        <taxon>Fungi</taxon>
        <taxon>Dikarya</taxon>
        <taxon>Ascomycota</taxon>
        <taxon>Saccharomycotina</taxon>
        <taxon>Pichiomycetes</taxon>
        <taxon>Debaryomycetaceae</taxon>
        <taxon>Debaryomyces</taxon>
    </lineage>
</organism>
<dbReference type="Proteomes" id="UP000054251">
    <property type="component" value="Unassembled WGS sequence"/>
</dbReference>
<dbReference type="RefSeq" id="XP_015467455.1">
    <property type="nucleotide sequence ID" value="XM_015611747.1"/>
</dbReference>
<dbReference type="InterPro" id="IPR029178">
    <property type="entry name" value="Ecm11_C"/>
</dbReference>
<accession>A0A0V1PYP4</accession>
<name>A0A0V1PYP4_9ASCO</name>
<evidence type="ECO:0000259" key="1">
    <source>
        <dbReference type="Pfam" id="PF15463"/>
    </source>
</evidence>
<proteinExistence type="predicted"/>
<feature type="domain" description="Extracellular mutant protein 11 C-terminal" evidence="1">
    <location>
        <begin position="128"/>
        <end position="234"/>
    </location>
</feature>